<gene>
    <name evidence="1" type="ORF">PVK06_039623</name>
</gene>
<dbReference type="SUPFAM" id="SSF56219">
    <property type="entry name" value="DNase I-like"/>
    <property type="match status" value="1"/>
</dbReference>
<dbReference type="PANTHER" id="PTHR33710">
    <property type="entry name" value="BNAC02G09200D PROTEIN"/>
    <property type="match status" value="1"/>
</dbReference>
<dbReference type="Proteomes" id="UP001358586">
    <property type="component" value="Chromosome 11"/>
</dbReference>
<name>A0ABR0N3D2_GOSAR</name>
<comment type="caution">
    <text evidence="1">The sequence shown here is derived from an EMBL/GenBank/DDBJ whole genome shotgun (WGS) entry which is preliminary data.</text>
</comment>
<reference evidence="1 2" key="1">
    <citation type="submission" date="2023-03" db="EMBL/GenBank/DDBJ databases">
        <title>WGS of Gossypium arboreum.</title>
        <authorList>
            <person name="Yu D."/>
        </authorList>
    </citation>
    <scope>NUCLEOTIDE SEQUENCE [LARGE SCALE GENOMIC DNA]</scope>
    <source>
        <tissue evidence="1">Leaf</tissue>
    </source>
</reference>
<sequence>MVLPVKEKSVKSLESFRPWMLIEHKSRYNSGANGKSLLNINSSVLNSRKHSFVTFKENDIPKSFKPMTNGILVDGGNCPVDSIGWVSGGKGDFNAILSPSEKKGGCSNDRRFPFFGDFIESAELNDVGFRGSPFMWYKGGVFECLDRAMGNDVWVAPFPNCAVTHLSRLKYCLLGFVFALLRDGPFAFLVDHLKSWSRDVYGYTELHKKINSETHQHSKGSISFSLRLLIIARNGNSRGIG</sequence>
<dbReference type="PANTHER" id="PTHR33710:SF77">
    <property type="entry name" value="DNASE I-LIKE SUPERFAMILY PROTEIN"/>
    <property type="match status" value="1"/>
</dbReference>
<dbReference type="InterPro" id="IPR036691">
    <property type="entry name" value="Endo/exonu/phosph_ase_sf"/>
</dbReference>
<accession>A0ABR0N3D2</accession>
<evidence type="ECO:0000313" key="1">
    <source>
        <dbReference type="EMBL" id="KAK5785078.1"/>
    </source>
</evidence>
<proteinExistence type="predicted"/>
<organism evidence="1 2">
    <name type="scientific">Gossypium arboreum</name>
    <name type="common">Tree cotton</name>
    <name type="synonym">Gossypium nanking</name>
    <dbReference type="NCBI Taxonomy" id="29729"/>
    <lineage>
        <taxon>Eukaryota</taxon>
        <taxon>Viridiplantae</taxon>
        <taxon>Streptophyta</taxon>
        <taxon>Embryophyta</taxon>
        <taxon>Tracheophyta</taxon>
        <taxon>Spermatophyta</taxon>
        <taxon>Magnoliopsida</taxon>
        <taxon>eudicotyledons</taxon>
        <taxon>Gunneridae</taxon>
        <taxon>Pentapetalae</taxon>
        <taxon>rosids</taxon>
        <taxon>malvids</taxon>
        <taxon>Malvales</taxon>
        <taxon>Malvaceae</taxon>
        <taxon>Malvoideae</taxon>
        <taxon>Gossypium</taxon>
    </lineage>
</organism>
<evidence type="ECO:0000313" key="2">
    <source>
        <dbReference type="Proteomes" id="UP001358586"/>
    </source>
</evidence>
<keyword evidence="2" id="KW-1185">Reference proteome</keyword>
<dbReference type="EMBL" id="JARKNE010000011">
    <property type="protein sequence ID" value="KAK5785078.1"/>
    <property type="molecule type" value="Genomic_DNA"/>
</dbReference>
<protein>
    <submittedName>
        <fullName evidence="1">Uncharacterized protein</fullName>
    </submittedName>
</protein>